<dbReference type="Gene3D" id="1.10.510.10">
    <property type="entry name" value="Transferase(Phosphotransferase) domain 1"/>
    <property type="match status" value="1"/>
</dbReference>
<dbReference type="FunFam" id="3.30.70.1230:FF:000035">
    <property type="entry name" value="Guanylate cyclase"/>
    <property type="match status" value="1"/>
</dbReference>
<evidence type="ECO:0000256" key="13">
    <source>
        <dbReference type="ARBA" id="ARBA00023180"/>
    </source>
</evidence>
<dbReference type="OrthoDB" id="1890790at2759"/>
<organism evidence="20 21">
    <name type="scientific">Caenorhabditis angaria</name>
    <dbReference type="NCBI Taxonomy" id="860376"/>
    <lineage>
        <taxon>Eukaryota</taxon>
        <taxon>Metazoa</taxon>
        <taxon>Ecdysozoa</taxon>
        <taxon>Nematoda</taxon>
        <taxon>Chromadorea</taxon>
        <taxon>Rhabditida</taxon>
        <taxon>Rhabditina</taxon>
        <taxon>Rhabditomorpha</taxon>
        <taxon>Rhabditoidea</taxon>
        <taxon>Rhabditidae</taxon>
        <taxon>Peloderinae</taxon>
        <taxon>Caenorhabditis</taxon>
    </lineage>
</organism>
<evidence type="ECO:0000259" key="19">
    <source>
        <dbReference type="PROSITE" id="PS50125"/>
    </source>
</evidence>
<dbReference type="GO" id="GO:0009266">
    <property type="term" value="P:response to temperature stimulus"/>
    <property type="evidence" value="ECO:0007669"/>
    <property type="project" value="UniProtKB-ARBA"/>
</dbReference>
<dbReference type="SUPFAM" id="SSF56112">
    <property type="entry name" value="Protein kinase-like (PK-like)"/>
    <property type="match status" value="1"/>
</dbReference>
<evidence type="ECO:0000256" key="12">
    <source>
        <dbReference type="ARBA" id="ARBA00023136"/>
    </source>
</evidence>
<evidence type="ECO:0000256" key="4">
    <source>
        <dbReference type="ARBA" id="ARBA00022475"/>
    </source>
</evidence>
<evidence type="ECO:0000256" key="6">
    <source>
        <dbReference type="ARBA" id="ARBA00022723"/>
    </source>
</evidence>
<gene>
    <name evidence="20" type="ORF">CAMP_LOCUS14722</name>
</gene>
<dbReference type="Pfam" id="PF01094">
    <property type="entry name" value="ANF_receptor"/>
    <property type="match status" value="1"/>
</dbReference>
<dbReference type="GO" id="GO:0005886">
    <property type="term" value="C:plasma membrane"/>
    <property type="evidence" value="ECO:0007669"/>
    <property type="project" value="UniProtKB-SubCell"/>
</dbReference>
<dbReference type="PROSITE" id="PS50125">
    <property type="entry name" value="GUANYLATE_CYCLASE_2"/>
    <property type="match status" value="1"/>
</dbReference>
<dbReference type="CDD" id="cd07302">
    <property type="entry name" value="CHD"/>
    <property type="match status" value="1"/>
</dbReference>
<dbReference type="EMBL" id="CANHGI010000005">
    <property type="protein sequence ID" value="CAI5452085.1"/>
    <property type="molecule type" value="Genomic_DNA"/>
</dbReference>
<evidence type="ECO:0000256" key="17">
    <source>
        <dbReference type="SAM" id="Phobius"/>
    </source>
</evidence>
<keyword evidence="12 17" id="KW-0472">Membrane</keyword>
<keyword evidence="6" id="KW-0479">Metal-binding</keyword>
<proteinExistence type="predicted"/>
<evidence type="ECO:0000256" key="15">
    <source>
        <dbReference type="ARBA" id="ARBA00023293"/>
    </source>
</evidence>
<dbReference type="AlphaFoldDB" id="A0A9P1IVU3"/>
<reference evidence="20" key="1">
    <citation type="submission" date="2022-11" db="EMBL/GenBank/DDBJ databases">
        <authorList>
            <person name="Kikuchi T."/>
        </authorList>
    </citation>
    <scope>NUCLEOTIDE SEQUENCE</scope>
    <source>
        <strain evidence="20">PS1010</strain>
    </source>
</reference>
<dbReference type="GO" id="GO:0005524">
    <property type="term" value="F:ATP binding"/>
    <property type="evidence" value="ECO:0007669"/>
    <property type="project" value="InterPro"/>
</dbReference>
<dbReference type="Pfam" id="PF07714">
    <property type="entry name" value="PK_Tyr_Ser-Thr"/>
    <property type="match status" value="1"/>
</dbReference>
<evidence type="ECO:0000256" key="9">
    <source>
        <dbReference type="ARBA" id="ARBA00022842"/>
    </source>
</evidence>
<dbReference type="GO" id="GO:0004016">
    <property type="term" value="F:adenylate cyclase activity"/>
    <property type="evidence" value="ECO:0007669"/>
    <property type="project" value="TreeGrafter"/>
</dbReference>
<keyword evidence="8" id="KW-0547">Nucleotide-binding</keyword>
<dbReference type="GO" id="GO:0046872">
    <property type="term" value="F:metal ion binding"/>
    <property type="evidence" value="ECO:0007669"/>
    <property type="project" value="UniProtKB-KW"/>
</dbReference>
<dbReference type="GO" id="GO:0001653">
    <property type="term" value="F:peptide receptor activity"/>
    <property type="evidence" value="ECO:0007669"/>
    <property type="project" value="TreeGrafter"/>
</dbReference>
<dbReference type="GO" id="GO:0004672">
    <property type="term" value="F:protein kinase activity"/>
    <property type="evidence" value="ECO:0007669"/>
    <property type="project" value="InterPro"/>
</dbReference>
<dbReference type="PROSITE" id="PS50011">
    <property type="entry name" value="PROTEIN_KINASE_DOM"/>
    <property type="match status" value="1"/>
</dbReference>
<feature type="domain" description="Protein kinase" evidence="18">
    <location>
        <begin position="485"/>
        <end position="812"/>
    </location>
</feature>
<keyword evidence="9" id="KW-0460">Magnesium</keyword>
<dbReference type="InterPro" id="IPR001245">
    <property type="entry name" value="Ser-Thr/Tyr_kinase_cat_dom"/>
</dbReference>
<feature type="region of interest" description="Disordered" evidence="16">
    <location>
        <begin position="694"/>
        <end position="718"/>
    </location>
</feature>
<dbReference type="SMART" id="SM00220">
    <property type="entry name" value="S_TKc"/>
    <property type="match status" value="1"/>
</dbReference>
<evidence type="ECO:0000256" key="10">
    <source>
        <dbReference type="ARBA" id="ARBA00022989"/>
    </source>
</evidence>
<name>A0A9P1IVU3_9PELO</name>
<keyword evidence="15" id="KW-0141">cGMP biosynthesis</keyword>
<dbReference type="SUPFAM" id="SSF55073">
    <property type="entry name" value="Nucleotide cyclase"/>
    <property type="match status" value="1"/>
</dbReference>
<dbReference type="EC" id="4.6.1.2" evidence="3"/>
<keyword evidence="13" id="KW-0325">Glycoprotein</keyword>
<accession>A0A9P1IVU3</accession>
<evidence type="ECO:0000256" key="5">
    <source>
        <dbReference type="ARBA" id="ARBA00022692"/>
    </source>
</evidence>
<keyword evidence="11" id="KW-0342">GTP-binding</keyword>
<dbReference type="InterPro" id="IPR028082">
    <property type="entry name" value="Peripla_BP_I"/>
</dbReference>
<dbReference type="PANTHER" id="PTHR11920">
    <property type="entry name" value="GUANYLYL CYCLASE"/>
    <property type="match status" value="1"/>
</dbReference>
<feature type="compositionally biased region" description="Low complexity" evidence="16">
    <location>
        <begin position="699"/>
        <end position="710"/>
    </location>
</feature>
<comment type="catalytic activity">
    <reaction evidence="1">
        <text>GTP = 3',5'-cyclic GMP + diphosphate</text>
        <dbReference type="Rhea" id="RHEA:13665"/>
        <dbReference type="ChEBI" id="CHEBI:33019"/>
        <dbReference type="ChEBI" id="CHEBI:37565"/>
        <dbReference type="ChEBI" id="CHEBI:57746"/>
        <dbReference type="EC" id="4.6.1.2"/>
    </reaction>
</comment>
<dbReference type="GO" id="GO:0005525">
    <property type="term" value="F:GTP binding"/>
    <property type="evidence" value="ECO:0007669"/>
    <property type="project" value="UniProtKB-KW"/>
</dbReference>
<keyword evidence="4" id="KW-1003">Cell membrane</keyword>
<evidence type="ECO:0000256" key="8">
    <source>
        <dbReference type="ARBA" id="ARBA00022741"/>
    </source>
</evidence>
<evidence type="ECO:0000313" key="21">
    <source>
        <dbReference type="Proteomes" id="UP001152747"/>
    </source>
</evidence>
<dbReference type="GO" id="GO:0007168">
    <property type="term" value="P:receptor guanylyl cyclase signaling pathway"/>
    <property type="evidence" value="ECO:0007669"/>
    <property type="project" value="TreeGrafter"/>
</dbReference>
<evidence type="ECO:0000256" key="7">
    <source>
        <dbReference type="ARBA" id="ARBA00022729"/>
    </source>
</evidence>
<dbReference type="InterPro" id="IPR001828">
    <property type="entry name" value="ANF_lig-bd_rcpt"/>
</dbReference>
<evidence type="ECO:0000256" key="2">
    <source>
        <dbReference type="ARBA" id="ARBA00004162"/>
    </source>
</evidence>
<evidence type="ECO:0000256" key="11">
    <source>
        <dbReference type="ARBA" id="ARBA00023134"/>
    </source>
</evidence>
<dbReference type="Gene3D" id="3.40.50.2300">
    <property type="match status" value="1"/>
</dbReference>
<evidence type="ECO:0000256" key="1">
    <source>
        <dbReference type="ARBA" id="ARBA00001436"/>
    </source>
</evidence>
<dbReference type="GO" id="GO:0009581">
    <property type="term" value="P:detection of external stimulus"/>
    <property type="evidence" value="ECO:0007669"/>
    <property type="project" value="UniProtKB-ARBA"/>
</dbReference>
<evidence type="ECO:0000259" key="18">
    <source>
        <dbReference type="PROSITE" id="PS50011"/>
    </source>
</evidence>
<evidence type="ECO:0000256" key="14">
    <source>
        <dbReference type="ARBA" id="ARBA00023239"/>
    </source>
</evidence>
<feature type="transmembrane region" description="Helical" evidence="17">
    <location>
        <begin position="438"/>
        <end position="459"/>
    </location>
</feature>
<dbReference type="InterPro" id="IPR001054">
    <property type="entry name" value="A/G_cyclase"/>
</dbReference>
<evidence type="ECO:0000256" key="3">
    <source>
        <dbReference type="ARBA" id="ARBA00012202"/>
    </source>
</evidence>
<dbReference type="InterPro" id="IPR011009">
    <property type="entry name" value="Kinase-like_dom_sf"/>
</dbReference>
<dbReference type="GO" id="GO:0004383">
    <property type="term" value="F:guanylate cyclase activity"/>
    <property type="evidence" value="ECO:0007669"/>
    <property type="project" value="UniProtKB-EC"/>
</dbReference>
<keyword evidence="7" id="KW-0732">Signal</keyword>
<dbReference type="Gene3D" id="3.30.70.1230">
    <property type="entry name" value="Nucleotide cyclase"/>
    <property type="match status" value="1"/>
</dbReference>
<dbReference type="SMART" id="SM00044">
    <property type="entry name" value="CYCc"/>
    <property type="match status" value="1"/>
</dbReference>
<evidence type="ECO:0000313" key="20">
    <source>
        <dbReference type="EMBL" id="CAI5452085.1"/>
    </source>
</evidence>
<dbReference type="GO" id="GO:0042330">
    <property type="term" value="P:taxis"/>
    <property type="evidence" value="ECO:0007669"/>
    <property type="project" value="UniProtKB-ARBA"/>
</dbReference>
<keyword evidence="14" id="KW-0456">Lyase</keyword>
<dbReference type="InterPro" id="IPR000719">
    <property type="entry name" value="Prot_kinase_dom"/>
</dbReference>
<keyword evidence="10 17" id="KW-1133">Transmembrane helix</keyword>
<protein>
    <recommendedName>
        <fullName evidence="3">guanylate cyclase</fullName>
        <ecNumber evidence="3">4.6.1.2</ecNumber>
    </recommendedName>
</protein>
<keyword evidence="5 17" id="KW-0812">Transmembrane</keyword>
<dbReference type="InterPro" id="IPR050401">
    <property type="entry name" value="Cyclic_nucleotide_synthase"/>
</dbReference>
<dbReference type="InterPro" id="IPR029787">
    <property type="entry name" value="Nucleotide_cyclase"/>
</dbReference>
<keyword evidence="21" id="KW-1185">Reference proteome</keyword>
<feature type="domain" description="Guanylate cyclase" evidence="19">
    <location>
        <begin position="882"/>
        <end position="1012"/>
    </location>
</feature>
<evidence type="ECO:0000256" key="16">
    <source>
        <dbReference type="SAM" id="MobiDB-lite"/>
    </source>
</evidence>
<dbReference type="GO" id="GO:0035556">
    <property type="term" value="P:intracellular signal transduction"/>
    <property type="evidence" value="ECO:0007669"/>
    <property type="project" value="InterPro"/>
</dbReference>
<dbReference type="Pfam" id="PF00211">
    <property type="entry name" value="Guanylate_cyc"/>
    <property type="match status" value="1"/>
</dbReference>
<dbReference type="PANTHER" id="PTHR11920:SF485">
    <property type="entry name" value="RECEPTOR-TYPE GUANYLATE CYCLASE DAF-11"/>
    <property type="match status" value="1"/>
</dbReference>
<dbReference type="GO" id="GO:0009582">
    <property type="term" value="P:detection of abiotic stimulus"/>
    <property type="evidence" value="ECO:0007669"/>
    <property type="project" value="UniProtKB-ARBA"/>
</dbReference>
<sequence length="1105" mass="124507">MSSNRPFQAIFGTSQIAFIILLVIIIDIVEAVDIPITILIDETIRNAQAIADLAKQEVLNFAPNVTFTYTLETSASCSTKPSDSKYINEFFQNYYSKNYRITIGPTCLANLIRFGNITAEFQSLEMNILTSYPFNHPTMIDLVTRSPRNLAENVIAIAKSFDWNQVAIAFCKECYSDDILASETYMDVITELLDDNSVTVRTTIDIAKSENRDSIYNKISILPTAARVVLLFLGNSLSDHVEFMAALQSRNYTRKEYLPVIVLSKYTSSYQYPWVTDSSKLDMFDKTVVIYNNYYSGKTNNFLSKLSFTNDDDMTVSFQFYESLWVLGKYLANAEVNSTKFNYVNPEKSLAKEVIEGPFGSIQFTEDGKRLSGYSMLLVTKNSTTGNNIQQLDNVAMQSTSCSSSPCLTFFANGTEYNAIKDIPLCGFNGEVCDQSTVIYSIVAIMAITICIVVLYVMCRKLIRGSKRRNMRNPWLIPVADVLFIDLTNTEGSQHLSIQSLQRKMEEKQQIQKSMVSLKSIATVDNMYCIVDKLMMKERIRFEKGEAAKLMKMKTALQHDNLNPFVGFSLDKATYLYTIWTQCFRGNLADIVLKSKDEFTGMDNNLQGAFVRDILKGLEYLHSNQGLGYHGALTSYNCVIDSHWILKLSGFGVNDFIVKWRKAGLVYTSDGTPVISSTQLHYYAPEIRRTWRVNPDESTTPAPTTPATTAKNEEPNGGLTSAVMRRADMYSFGAVLFEILFNKKIIDLEDSTNDPYRLIDEDHETIVPLYPEIPNDQDVHPDLISLLHRCFNGQPTERPDTSLARKITSSILKMSGSLVDQMMKNMESYTSGLEKMVESRTRQLAVEQERANNLLSQLLPQAVAEELKAGKRISAADYESTTILYSDIVGFTSLCSESEPMEVVELLSGMYEGFDRIITQQSGYKMETIGDAYCVAAGLPVPSITKHVRAVSLIALLQRDFLRHFEIPHRRGQYLKCRWGFNSGKVFSGVIGIRAPRYACFGATVLVAAKMESTGIPDNIQMTLRSQQLLEEYYPRFTVKPRPNGVKVDGVGYFLTYFLTGYEEGTTEADGLEDDEYCGEGPNLLKEYFKNVKEAKQLEKQKNAS</sequence>
<dbReference type="Proteomes" id="UP001152747">
    <property type="component" value="Unassembled WGS sequence"/>
</dbReference>
<dbReference type="SUPFAM" id="SSF53822">
    <property type="entry name" value="Periplasmic binding protein-like I"/>
    <property type="match status" value="1"/>
</dbReference>
<dbReference type="GO" id="GO:0043005">
    <property type="term" value="C:neuron projection"/>
    <property type="evidence" value="ECO:0007669"/>
    <property type="project" value="UniProtKB-ARBA"/>
</dbReference>
<comment type="caution">
    <text evidence="20">The sequence shown here is derived from an EMBL/GenBank/DDBJ whole genome shotgun (WGS) entry which is preliminary data.</text>
</comment>
<comment type="subcellular location">
    <subcellularLocation>
        <location evidence="2">Cell membrane</location>
        <topology evidence="2">Single-pass membrane protein</topology>
    </subcellularLocation>
</comment>